<evidence type="ECO:0000313" key="3">
    <source>
        <dbReference type="Proteomes" id="UP001261871"/>
    </source>
</evidence>
<gene>
    <name evidence="2" type="ORF">J2W95_001571</name>
</gene>
<evidence type="ECO:0000313" key="2">
    <source>
        <dbReference type="EMBL" id="MDR6844872.1"/>
    </source>
</evidence>
<dbReference type="RefSeq" id="WP_310005652.1">
    <property type="nucleotide sequence ID" value="NZ_JAVDTX010000003.1"/>
</dbReference>
<dbReference type="Proteomes" id="UP001261871">
    <property type="component" value="Unassembled WGS sequence"/>
</dbReference>
<dbReference type="InterPro" id="IPR016181">
    <property type="entry name" value="Acyl_CoA_acyltransferase"/>
</dbReference>
<proteinExistence type="predicted"/>
<dbReference type="InterPro" id="IPR013653">
    <property type="entry name" value="GCN5-like_dom"/>
</dbReference>
<dbReference type="Gene3D" id="3.40.630.30">
    <property type="match status" value="1"/>
</dbReference>
<dbReference type="InterPro" id="IPR027365">
    <property type="entry name" value="GNAT_acetyltra_YdfB-like"/>
</dbReference>
<comment type="caution">
    <text evidence="2">The sequence shown here is derived from an EMBL/GenBank/DDBJ whole genome shotgun (WGS) entry which is preliminary data.</text>
</comment>
<feature type="domain" description="N-acetyltransferase" evidence="1">
    <location>
        <begin position="87"/>
        <end position="227"/>
    </location>
</feature>
<dbReference type="PANTHER" id="PTHR31143">
    <property type="match status" value="1"/>
</dbReference>
<dbReference type="CDD" id="cd04301">
    <property type="entry name" value="NAT_SF"/>
    <property type="match status" value="1"/>
</dbReference>
<dbReference type="PANTHER" id="PTHR31143:SF2">
    <property type="entry name" value="FR47-LIKE DOMAIN-CONTAINING PROTEIN-RELATED"/>
    <property type="match status" value="1"/>
</dbReference>
<reference evidence="2 3" key="1">
    <citation type="submission" date="2023-07" db="EMBL/GenBank/DDBJ databases">
        <title>Sorghum-associated microbial communities from plants grown in Nebraska, USA.</title>
        <authorList>
            <person name="Schachtman D."/>
        </authorList>
    </citation>
    <scope>NUCLEOTIDE SEQUENCE [LARGE SCALE GENOMIC DNA]</scope>
    <source>
        <strain evidence="2 3">BE124</strain>
    </source>
</reference>
<dbReference type="Pfam" id="PF08445">
    <property type="entry name" value="FR47"/>
    <property type="match status" value="1"/>
</dbReference>
<protein>
    <submittedName>
        <fullName evidence="2">GNAT superfamily N-acetyltransferase</fullName>
    </submittedName>
</protein>
<dbReference type="InterPro" id="IPR000182">
    <property type="entry name" value="GNAT_dom"/>
</dbReference>
<keyword evidence="3" id="KW-1185">Reference proteome</keyword>
<organism evidence="2 3">
    <name type="scientific">Flavobacterium granuli</name>
    <dbReference type="NCBI Taxonomy" id="280093"/>
    <lineage>
        <taxon>Bacteria</taxon>
        <taxon>Pseudomonadati</taxon>
        <taxon>Bacteroidota</taxon>
        <taxon>Flavobacteriia</taxon>
        <taxon>Flavobacteriales</taxon>
        <taxon>Flavobacteriaceae</taxon>
        <taxon>Flavobacterium</taxon>
    </lineage>
</organism>
<dbReference type="SUPFAM" id="SSF55729">
    <property type="entry name" value="Acyl-CoA N-acyltransferases (Nat)"/>
    <property type="match status" value="1"/>
</dbReference>
<dbReference type="PROSITE" id="PS51186">
    <property type="entry name" value="GNAT"/>
    <property type="match status" value="1"/>
</dbReference>
<evidence type="ECO:0000259" key="1">
    <source>
        <dbReference type="PROSITE" id="PS51186"/>
    </source>
</evidence>
<dbReference type="EMBL" id="JAVDTX010000003">
    <property type="protein sequence ID" value="MDR6844872.1"/>
    <property type="molecule type" value="Genomic_DNA"/>
</dbReference>
<name>A0ABU1S1R1_9FLAO</name>
<accession>A0ABU1S1R1</accession>
<sequence>MATGNHKLDNPVWHSVSETHRDYGIDYGTIKFYHPDYCPFGGIVALDNIEQYISEYAKLASNFFIIGQRPIIPESLKLNNELICLQMIIHDKIEGNIEDEIVKLEEEHLDDLLGLVKIVYPEYFKKKTSSLGNYYGIYKNNQLVAVTGERMQMDEYTEVSAVITHPEHTGKGYAKQLVTHTANAIFAKNKTPFLHVAESNIGAIKLYEKLGFETRAKISVWNIVKTD</sequence>